<dbReference type="STRING" id="644295.Metev_2121"/>
<dbReference type="PANTHER" id="PTHR48090">
    <property type="entry name" value="UNDECAPRENYL-PHOSPHATE 4-DEOXY-4-FORMAMIDO-L-ARABINOSE TRANSFERASE-RELATED"/>
    <property type="match status" value="1"/>
</dbReference>
<dbReference type="Proteomes" id="UP000000391">
    <property type="component" value="Chromosome"/>
</dbReference>
<proteinExistence type="predicted"/>
<keyword evidence="1" id="KW-1133">Transmembrane helix</keyword>
<dbReference type="CDD" id="cd04179">
    <property type="entry name" value="DPM_DPG-synthase_like"/>
    <property type="match status" value="1"/>
</dbReference>
<dbReference type="CAZy" id="GT2">
    <property type="family name" value="Glycosyltransferase Family 2"/>
</dbReference>
<keyword evidence="1" id="KW-0812">Transmembrane</keyword>
<dbReference type="NCBIfam" id="TIGR04182">
    <property type="entry name" value="glyco_TIGR04182"/>
    <property type="match status" value="1"/>
</dbReference>
<organism evidence="3 4">
    <name type="scientific">Methanohalobium evestigatum (strain ATCC BAA-1072 / DSM 3721 / NBRC 107634 / OCM 161 / Z-7303)</name>
    <dbReference type="NCBI Taxonomy" id="644295"/>
    <lineage>
        <taxon>Archaea</taxon>
        <taxon>Methanobacteriati</taxon>
        <taxon>Methanobacteriota</taxon>
        <taxon>Stenosarchaea group</taxon>
        <taxon>Methanomicrobia</taxon>
        <taxon>Methanosarcinales</taxon>
        <taxon>Methanosarcinaceae</taxon>
        <taxon>Methanohalobium</taxon>
    </lineage>
</organism>
<dbReference type="KEGG" id="mev:Metev_2121"/>
<feature type="domain" description="Glycosyltransferase 2-like" evidence="2">
    <location>
        <begin position="12"/>
        <end position="165"/>
    </location>
</feature>
<protein>
    <submittedName>
        <fullName evidence="3">Glycosyl transferase family 2</fullName>
    </submittedName>
</protein>
<evidence type="ECO:0000256" key="1">
    <source>
        <dbReference type="SAM" id="Phobius"/>
    </source>
</evidence>
<dbReference type="RefSeq" id="WP_013195513.1">
    <property type="nucleotide sequence ID" value="NC_014253.1"/>
</dbReference>
<dbReference type="GeneID" id="9347782"/>
<dbReference type="SUPFAM" id="SSF53448">
    <property type="entry name" value="Nucleotide-diphospho-sugar transferases"/>
    <property type="match status" value="1"/>
</dbReference>
<gene>
    <name evidence="3" type="ordered locus">Metev_2121</name>
</gene>
<dbReference type="Pfam" id="PF00535">
    <property type="entry name" value="Glycos_transf_2"/>
    <property type="match status" value="1"/>
</dbReference>
<dbReference type="InterPro" id="IPR050256">
    <property type="entry name" value="Glycosyltransferase_2"/>
</dbReference>
<keyword evidence="3" id="KW-0808">Transferase</keyword>
<dbReference type="EMBL" id="CP002069">
    <property type="protein sequence ID" value="ADI74948.1"/>
    <property type="molecule type" value="Genomic_DNA"/>
</dbReference>
<sequence>MNVSTPENENVCILIPTLNEESTIVEIIRGFKSEGFDNIFVIDGNSTDRTCELAEGEGASIVVQSGKGKGQAVQEAFNIIESEYVVMVDGDGTYLPSDIHAMLSPILNGEAEHVIGNRFANFEPDAFTRLNLIGNRALNKLFSYAYRKKLNDILSGYRAFTHEAIKTLELKETGFEIESEMTIESIKKEFIVVEVPITYLARHEDADTKLNPLKDGFRIGMTIYKLAKMHNPMFYFGAIGAVLIILGTLSGIFVVIEWIKGITHLPLTILTALLIISGIQMFIFGLMSDLVVSLHRETIRNLRSINKK</sequence>
<dbReference type="HOGENOM" id="CLU_033536_7_3_2"/>
<dbReference type="GO" id="GO:0016757">
    <property type="term" value="F:glycosyltransferase activity"/>
    <property type="evidence" value="ECO:0007669"/>
    <property type="project" value="InterPro"/>
</dbReference>
<feature type="transmembrane region" description="Helical" evidence="1">
    <location>
        <begin position="233"/>
        <end position="256"/>
    </location>
</feature>
<dbReference type="AlphaFoldDB" id="D7EAE9"/>
<feature type="transmembrane region" description="Helical" evidence="1">
    <location>
        <begin position="268"/>
        <end position="294"/>
    </location>
</feature>
<accession>D7EAE9</accession>
<reference evidence="3 4" key="1">
    <citation type="submission" date="2010-06" db="EMBL/GenBank/DDBJ databases">
        <title>Complete sequence chromosome of Methanohalobium evestigatum Z-7303.</title>
        <authorList>
            <consortium name="US DOE Joint Genome Institute"/>
            <person name="Lucas S."/>
            <person name="Copeland A."/>
            <person name="Lapidus A."/>
            <person name="Cheng J.-F."/>
            <person name="Bruce D."/>
            <person name="Goodwin L."/>
            <person name="Pitluck S."/>
            <person name="Saunders E."/>
            <person name="Detter J.C."/>
            <person name="Han C."/>
            <person name="Tapia R."/>
            <person name="Land M."/>
            <person name="Hauser L."/>
            <person name="Kyrpides N."/>
            <person name="Mikhailova N."/>
            <person name="Sieprawska-Lupa M."/>
            <person name="Whitman W.B."/>
            <person name="Anderson I."/>
            <person name="Woyke T."/>
        </authorList>
    </citation>
    <scope>NUCLEOTIDE SEQUENCE [LARGE SCALE GENOMIC DNA]</scope>
    <source>
        <strain evidence="4">ATCC BAA-1072 / DSM 3721 / NBRC 107634 / OCM 161 / Z-7303</strain>
    </source>
</reference>
<evidence type="ECO:0000259" key="2">
    <source>
        <dbReference type="Pfam" id="PF00535"/>
    </source>
</evidence>
<name>D7EAE9_METEZ</name>
<dbReference type="InterPro" id="IPR026456">
    <property type="entry name" value="GCTrfase_AglJ"/>
</dbReference>
<dbReference type="Gene3D" id="3.90.550.10">
    <property type="entry name" value="Spore Coat Polysaccharide Biosynthesis Protein SpsA, Chain A"/>
    <property type="match status" value="1"/>
</dbReference>
<dbReference type="PANTHER" id="PTHR48090:SF7">
    <property type="entry name" value="RFBJ PROTEIN"/>
    <property type="match status" value="1"/>
</dbReference>
<evidence type="ECO:0000313" key="3">
    <source>
        <dbReference type="EMBL" id="ADI74948.1"/>
    </source>
</evidence>
<evidence type="ECO:0000313" key="4">
    <source>
        <dbReference type="Proteomes" id="UP000000391"/>
    </source>
</evidence>
<dbReference type="InterPro" id="IPR029044">
    <property type="entry name" value="Nucleotide-diphossugar_trans"/>
</dbReference>
<keyword evidence="1" id="KW-0472">Membrane</keyword>
<keyword evidence="4" id="KW-1185">Reference proteome</keyword>
<dbReference type="OrthoDB" id="103472at2157"/>
<dbReference type="InterPro" id="IPR001173">
    <property type="entry name" value="Glyco_trans_2-like"/>
</dbReference>